<dbReference type="RefSeq" id="WP_189077952.1">
    <property type="nucleotide sequence ID" value="NZ_BMMX01000002.1"/>
</dbReference>
<evidence type="ECO:0000313" key="3">
    <source>
        <dbReference type="Proteomes" id="UP000656042"/>
    </source>
</evidence>
<evidence type="ECO:0000259" key="1">
    <source>
        <dbReference type="Pfam" id="PF08818"/>
    </source>
</evidence>
<evidence type="ECO:0000313" key="2">
    <source>
        <dbReference type="EMBL" id="GGK78558.1"/>
    </source>
</evidence>
<sequence length="119" mass="13689">MASKIESVDDYFKSVPETHRAALEELYQQIKKLYPDATEQISYSRPYFKLDGQPLGGFKAHKRHSALYVWSDTALGRLGDLLKDYDTAESTIRFPPDKPLPKKIVKAVFDERVKEIRGK</sequence>
<dbReference type="Proteomes" id="UP000656042">
    <property type="component" value="Unassembled WGS sequence"/>
</dbReference>
<accession>A0A8J3BX09</accession>
<dbReference type="Gene3D" id="3.90.1150.200">
    <property type="match status" value="1"/>
</dbReference>
<dbReference type="SUPFAM" id="SSF159888">
    <property type="entry name" value="YdhG-like"/>
    <property type="match status" value="1"/>
</dbReference>
<keyword evidence="3" id="KW-1185">Reference proteome</keyword>
<proteinExistence type="predicted"/>
<reference evidence="2" key="1">
    <citation type="journal article" date="2014" name="Int. J. Syst. Evol. Microbiol.">
        <title>Complete genome sequence of Corynebacterium casei LMG S-19264T (=DSM 44701T), isolated from a smear-ripened cheese.</title>
        <authorList>
            <consortium name="US DOE Joint Genome Institute (JGI-PGF)"/>
            <person name="Walter F."/>
            <person name="Albersmeier A."/>
            <person name="Kalinowski J."/>
            <person name="Ruckert C."/>
        </authorList>
    </citation>
    <scope>NUCLEOTIDE SEQUENCE</scope>
    <source>
        <strain evidence="2">CGMCC 4.7299</strain>
    </source>
</reference>
<reference evidence="2" key="2">
    <citation type="submission" date="2020-09" db="EMBL/GenBank/DDBJ databases">
        <authorList>
            <person name="Sun Q."/>
            <person name="Zhou Y."/>
        </authorList>
    </citation>
    <scope>NUCLEOTIDE SEQUENCE</scope>
    <source>
        <strain evidence="2">CGMCC 4.7299</strain>
    </source>
</reference>
<gene>
    <name evidence="2" type="ORF">GCM10012284_10570</name>
</gene>
<dbReference type="Pfam" id="PF08818">
    <property type="entry name" value="DUF1801"/>
    <property type="match status" value="1"/>
</dbReference>
<comment type="caution">
    <text evidence="2">The sequence shown here is derived from an EMBL/GenBank/DDBJ whole genome shotgun (WGS) entry which is preliminary data.</text>
</comment>
<name>A0A8J3BX09_9ACTN</name>
<organism evidence="2 3">
    <name type="scientific">Mangrovihabitans endophyticus</name>
    <dbReference type="NCBI Taxonomy" id="1751298"/>
    <lineage>
        <taxon>Bacteria</taxon>
        <taxon>Bacillati</taxon>
        <taxon>Actinomycetota</taxon>
        <taxon>Actinomycetes</taxon>
        <taxon>Micromonosporales</taxon>
        <taxon>Micromonosporaceae</taxon>
        <taxon>Mangrovihabitans</taxon>
    </lineage>
</organism>
<feature type="domain" description="YdhG-like" evidence="1">
    <location>
        <begin position="19"/>
        <end position="112"/>
    </location>
</feature>
<dbReference type="AlphaFoldDB" id="A0A8J3BX09"/>
<protein>
    <recommendedName>
        <fullName evidence="1">YdhG-like domain-containing protein</fullName>
    </recommendedName>
</protein>
<dbReference type="InterPro" id="IPR014922">
    <property type="entry name" value="YdhG-like"/>
</dbReference>
<dbReference type="EMBL" id="BMMX01000002">
    <property type="protein sequence ID" value="GGK78558.1"/>
    <property type="molecule type" value="Genomic_DNA"/>
</dbReference>